<feature type="compositionally biased region" description="Acidic residues" evidence="1">
    <location>
        <begin position="170"/>
        <end position="179"/>
    </location>
</feature>
<dbReference type="PANTHER" id="PTHR31065">
    <property type="entry name" value="PLATZ TRANSCRIPTION FACTOR FAMILY PROTEIN"/>
    <property type="match status" value="1"/>
</dbReference>
<proteinExistence type="predicted"/>
<accession>A0AAE1J1Z9</accession>
<evidence type="ECO:0000256" key="1">
    <source>
        <dbReference type="SAM" id="MobiDB-lite"/>
    </source>
</evidence>
<dbReference type="PANTHER" id="PTHR31065:SF39">
    <property type="entry name" value="PLATZ TRANSCRIPTION FACTOR FAMILY PROTEIN"/>
    <property type="match status" value="1"/>
</dbReference>
<evidence type="ECO:0000313" key="3">
    <source>
        <dbReference type="Proteomes" id="UP001293593"/>
    </source>
</evidence>
<feature type="region of interest" description="Disordered" evidence="1">
    <location>
        <begin position="159"/>
        <end position="200"/>
    </location>
</feature>
<evidence type="ECO:0000313" key="2">
    <source>
        <dbReference type="EMBL" id="KAK4262230.1"/>
    </source>
</evidence>
<reference evidence="2" key="1">
    <citation type="submission" date="2023-10" db="EMBL/GenBank/DDBJ databases">
        <title>Chromosome-level genome of the transformable northern wattle, Acacia crassicarpa.</title>
        <authorList>
            <person name="Massaro I."/>
            <person name="Sinha N.R."/>
            <person name="Poethig S."/>
            <person name="Leichty A.R."/>
        </authorList>
    </citation>
    <scope>NUCLEOTIDE SEQUENCE</scope>
    <source>
        <strain evidence="2">Acra3RX</strain>
        <tissue evidence="2">Leaf</tissue>
    </source>
</reference>
<dbReference type="Pfam" id="PF04640">
    <property type="entry name" value="PLATZ"/>
    <property type="match status" value="1"/>
</dbReference>
<dbReference type="Proteomes" id="UP001293593">
    <property type="component" value="Unassembled WGS sequence"/>
</dbReference>
<dbReference type="AlphaFoldDB" id="A0AAE1J1Z9"/>
<dbReference type="EMBL" id="JAWXYG010000009">
    <property type="protein sequence ID" value="KAK4262230.1"/>
    <property type="molecule type" value="Genomic_DNA"/>
</dbReference>
<name>A0AAE1J1Z9_9FABA</name>
<sequence>MSNTEGLQKRVDPSWVQSFLEACQNEDGIQRSSGCNHRVKFLPGFCITCQKLFCRICPEFKRAKHPHERHQVLLVHKASGENCLRAIQLSKLIDISDIHPFIVENEQVVFVHRRACEQTKSGRNKSCNTCKTCGRELQGQTKFCSIQCKNESGENMSLIKQKAEGKGDAEEGEIEDEPPVEGQSYRKRRRKGVPSRSPFL</sequence>
<protein>
    <submittedName>
        <fullName evidence="2">Uncharacterized protein</fullName>
    </submittedName>
</protein>
<keyword evidence="3" id="KW-1185">Reference proteome</keyword>
<comment type="caution">
    <text evidence="2">The sequence shown here is derived from an EMBL/GenBank/DDBJ whole genome shotgun (WGS) entry which is preliminary data.</text>
</comment>
<dbReference type="InterPro" id="IPR006734">
    <property type="entry name" value="PLATZ"/>
</dbReference>
<gene>
    <name evidence="2" type="ORF">QN277_027812</name>
</gene>
<organism evidence="2 3">
    <name type="scientific">Acacia crassicarpa</name>
    <name type="common">northern wattle</name>
    <dbReference type="NCBI Taxonomy" id="499986"/>
    <lineage>
        <taxon>Eukaryota</taxon>
        <taxon>Viridiplantae</taxon>
        <taxon>Streptophyta</taxon>
        <taxon>Embryophyta</taxon>
        <taxon>Tracheophyta</taxon>
        <taxon>Spermatophyta</taxon>
        <taxon>Magnoliopsida</taxon>
        <taxon>eudicotyledons</taxon>
        <taxon>Gunneridae</taxon>
        <taxon>Pentapetalae</taxon>
        <taxon>rosids</taxon>
        <taxon>fabids</taxon>
        <taxon>Fabales</taxon>
        <taxon>Fabaceae</taxon>
        <taxon>Caesalpinioideae</taxon>
        <taxon>mimosoid clade</taxon>
        <taxon>Acacieae</taxon>
        <taxon>Acacia</taxon>
    </lineage>
</organism>